<evidence type="ECO:0000256" key="9">
    <source>
        <dbReference type="HAMAP-Rule" id="MF_00916"/>
    </source>
</evidence>
<feature type="domain" description="4Fe-4S ferredoxin-type" evidence="10">
    <location>
        <begin position="186"/>
        <end position="218"/>
    </location>
</feature>
<organism evidence="11 12">
    <name type="scientific">Dokdonella soli</name>
    <dbReference type="NCBI Taxonomy" id="529810"/>
    <lineage>
        <taxon>Bacteria</taxon>
        <taxon>Pseudomonadati</taxon>
        <taxon>Pseudomonadota</taxon>
        <taxon>Gammaproteobacteria</taxon>
        <taxon>Lysobacterales</taxon>
        <taxon>Rhodanobacteraceae</taxon>
        <taxon>Dokdonella</taxon>
    </lineage>
</organism>
<feature type="binding site" evidence="9">
    <location>
        <position position="258"/>
    </location>
    <ligand>
        <name>[4Fe-4S] cluster</name>
        <dbReference type="ChEBI" id="CHEBI:49883"/>
        <label>1</label>
    </ligand>
</feature>
<keyword evidence="6 9" id="KW-0560">Oxidoreductase</keyword>
<gene>
    <name evidence="9 11" type="primary">queG</name>
    <name evidence="11" type="ORF">GCM10009105_03290</name>
</gene>
<evidence type="ECO:0000256" key="7">
    <source>
        <dbReference type="ARBA" id="ARBA00023004"/>
    </source>
</evidence>
<evidence type="ECO:0000313" key="11">
    <source>
        <dbReference type="EMBL" id="GAA0705675.1"/>
    </source>
</evidence>
<feature type="binding site" evidence="9">
    <location>
        <position position="201"/>
    </location>
    <ligand>
        <name>[4Fe-4S] cluster</name>
        <dbReference type="ChEBI" id="CHEBI:49883"/>
        <label>1</label>
    </ligand>
</feature>
<proteinExistence type="inferred from homology"/>
<comment type="similarity">
    <text evidence="9">Belongs to the QueG family.</text>
</comment>
<feature type="binding site" evidence="9">
    <location>
        <position position="66"/>
    </location>
    <ligand>
        <name>cob(II)alamin</name>
        <dbReference type="ChEBI" id="CHEBI:16304"/>
    </ligand>
</feature>
<dbReference type="HAMAP" id="MF_00916">
    <property type="entry name" value="QueG"/>
    <property type="match status" value="1"/>
</dbReference>
<evidence type="ECO:0000256" key="1">
    <source>
        <dbReference type="ARBA" id="ARBA00022485"/>
    </source>
</evidence>
<comment type="catalytic activity">
    <reaction evidence="9">
        <text>epoxyqueuosine(34) in tRNA + AH2 = queuosine(34) in tRNA + A + H2O</text>
        <dbReference type="Rhea" id="RHEA:32159"/>
        <dbReference type="Rhea" id="RHEA-COMP:18571"/>
        <dbReference type="Rhea" id="RHEA-COMP:18582"/>
        <dbReference type="ChEBI" id="CHEBI:13193"/>
        <dbReference type="ChEBI" id="CHEBI:15377"/>
        <dbReference type="ChEBI" id="CHEBI:17499"/>
        <dbReference type="ChEBI" id="CHEBI:194431"/>
        <dbReference type="ChEBI" id="CHEBI:194443"/>
        <dbReference type="EC" id="1.17.99.6"/>
    </reaction>
</comment>
<sequence>MTSIDTTTVNYGALLADIRHWGAELGFQAVGVAGIELDEDETHLLNWLDAGYHGEMDYMARHGGKRSRPADLQPGTLRVISARMDYAPSGIAHAWDVINDAERAYVSRYALGRDYHKLLRSRLQKLAERIAGVTGPFGHRVFTDSAPVLEKALGRNAGLGWIGKHTLLLSRDAGSWFFLGEIYTDLPLPVDAPATAHCGTCTRCIEICPTHAIVAPYKLDARRCISYLTIELRGSIPEELRPLIGNRIFGCDDCQLVCPWNKFAQSTPEADFAPRHGLDGAMLVELFAWSEQEFLDRTAGMAIRRTGYEGWLRNIAVALGNAAPTPAIIEALRSRAQDASALVREHVAWALRECGRKSAATPDAS</sequence>
<dbReference type="PANTHER" id="PTHR30002:SF4">
    <property type="entry name" value="EPOXYQUEUOSINE REDUCTASE"/>
    <property type="match status" value="1"/>
</dbReference>
<dbReference type="InterPro" id="IPR017900">
    <property type="entry name" value="4Fe4S_Fe_S_CS"/>
</dbReference>
<keyword evidence="2 9" id="KW-0963">Cytoplasm</keyword>
<comment type="caution">
    <text evidence="9">Lacks conserved residue(s) required for the propagation of feature annotation.</text>
</comment>
<dbReference type="NCBIfam" id="TIGR00276">
    <property type="entry name" value="tRNA epoxyqueuosine(34) reductase QueG"/>
    <property type="match status" value="1"/>
</dbReference>
<protein>
    <recommendedName>
        <fullName evidence="9">Epoxyqueuosine reductase</fullName>
        <ecNumber evidence="9">1.17.99.6</ecNumber>
    </recommendedName>
    <alternativeName>
        <fullName evidence="9">Queuosine biosynthesis protein QueG</fullName>
    </alternativeName>
</protein>
<feature type="binding site" evidence="9">
    <location>
        <position position="204"/>
    </location>
    <ligand>
        <name>[4Fe-4S] cluster</name>
        <dbReference type="ChEBI" id="CHEBI:49883"/>
        <label>1</label>
    </ligand>
</feature>
<keyword evidence="3 9" id="KW-0819">tRNA processing</keyword>
<feature type="active site" description="Proton donor" evidence="9">
    <location>
        <position position="144"/>
    </location>
</feature>
<feature type="binding site" evidence="9">
    <location>
        <position position="251"/>
    </location>
    <ligand>
        <name>[4Fe-4S] cluster</name>
        <dbReference type="ChEBI" id="CHEBI:49883"/>
        <label>2</label>
    </ligand>
</feature>
<comment type="cofactor">
    <cofactor evidence="9">
        <name>cob(II)alamin</name>
        <dbReference type="ChEBI" id="CHEBI:16304"/>
    </cofactor>
</comment>
<feature type="binding site" evidence="9">
    <location>
        <position position="168"/>
    </location>
    <ligand>
        <name>cob(II)alamin</name>
        <dbReference type="ChEBI" id="CHEBI:16304"/>
    </ligand>
</feature>
<comment type="pathway">
    <text evidence="9">tRNA modification; tRNA-queuosine biosynthesis.</text>
</comment>
<evidence type="ECO:0000256" key="3">
    <source>
        <dbReference type="ARBA" id="ARBA00022694"/>
    </source>
</evidence>
<comment type="caution">
    <text evidence="11">The sequence shown here is derived from an EMBL/GenBank/DDBJ whole genome shotgun (WGS) entry which is preliminary data.</text>
</comment>
<keyword evidence="9" id="KW-0846">Cobalamin</keyword>
<keyword evidence="8 9" id="KW-0411">Iron-sulfur</keyword>
<dbReference type="EC" id="1.17.99.6" evidence="9"/>
<evidence type="ECO:0000256" key="6">
    <source>
        <dbReference type="ARBA" id="ARBA00023002"/>
    </source>
</evidence>
<keyword evidence="4 9" id="KW-0479">Metal-binding</keyword>
<dbReference type="Pfam" id="PF08331">
    <property type="entry name" value="QueG_DUF1730"/>
    <property type="match status" value="1"/>
</dbReference>
<dbReference type="PROSITE" id="PS00198">
    <property type="entry name" value="4FE4S_FER_1"/>
    <property type="match status" value="1"/>
</dbReference>
<evidence type="ECO:0000256" key="8">
    <source>
        <dbReference type="ARBA" id="ARBA00023014"/>
    </source>
</evidence>
<dbReference type="SUPFAM" id="SSF46548">
    <property type="entry name" value="alpha-helical ferredoxin"/>
    <property type="match status" value="1"/>
</dbReference>
<evidence type="ECO:0000256" key="5">
    <source>
        <dbReference type="ARBA" id="ARBA00022785"/>
    </source>
</evidence>
<evidence type="ECO:0000313" key="12">
    <source>
        <dbReference type="Proteomes" id="UP001501523"/>
    </source>
</evidence>
<keyword evidence="9" id="KW-0170">Cobalt</keyword>
<evidence type="ECO:0000256" key="4">
    <source>
        <dbReference type="ARBA" id="ARBA00022723"/>
    </source>
</evidence>
<comment type="cofactor">
    <cofactor evidence="9">
        <name>[4Fe-4S] cluster</name>
        <dbReference type="ChEBI" id="CHEBI:49883"/>
    </cofactor>
    <text evidence="9">Binds 2 [4Fe-4S] clusters per monomer.</text>
</comment>
<dbReference type="InterPro" id="IPR017896">
    <property type="entry name" value="4Fe4S_Fe-S-bd"/>
</dbReference>
<keyword evidence="5 9" id="KW-0671">Queuosine biosynthesis</keyword>
<dbReference type="Pfam" id="PF13484">
    <property type="entry name" value="Fer4_16"/>
    <property type="match status" value="1"/>
</dbReference>
<feature type="binding site" evidence="9">
    <location>
        <position position="179"/>
    </location>
    <ligand>
        <name>cob(II)alamin</name>
        <dbReference type="ChEBI" id="CHEBI:16304"/>
    </ligand>
</feature>
<evidence type="ECO:0000259" key="10">
    <source>
        <dbReference type="PROSITE" id="PS51379"/>
    </source>
</evidence>
<dbReference type="EMBL" id="BAAAEU010000001">
    <property type="protein sequence ID" value="GAA0705675.1"/>
    <property type="molecule type" value="Genomic_DNA"/>
</dbReference>
<keyword evidence="7 9" id="KW-0408">Iron</keyword>
<dbReference type="InterPro" id="IPR004453">
    <property type="entry name" value="QueG"/>
</dbReference>
<feature type="binding site" evidence="9">
    <location>
        <position position="224"/>
    </location>
    <ligand>
        <name>[4Fe-4S] cluster</name>
        <dbReference type="ChEBI" id="CHEBI:49883"/>
        <label>2</label>
    </ligand>
</feature>
<feature type="binding site" evidence="9">
    <location>
        <position position="226"/>
    </location>
    <ligand>
        <name>cob(II)alamin</name>
        <dbReference type="ChEBI" id="CHEBI:16304"/>
    </ligand>
</feature>
<keyword evidence="12" id="KW-1185">Reference proteome</keyword>
<dbReference type="PROSITE" id="PS51379">
    <property type="entry name" value="4FE4S_FER_2"/>
    <property type="match status" value="1"/>
</dbReference>
<evidence type="ECO:0000256" key="2">
    <source>
        <dbReference type="ARBA" id="ARBA00022490"/>
    </source>
</evidence>
<feature type="binding site" evidence="9">
    <location>
        <position position="254"/>
    </location>
    <ligand>
        <name>[4Fe-4S] cluster</name>
        <dbReference type="ChEBI" id="CHEBI:49883"/>
        <label>2</label>
    </ligand>
</feature>
<name>A0ABN1ICR3_9GAMM</name>
<dbReference type="InterPro" id="IPR013542">
    <property type="entry name" value="QueG_DUF1730"/>
</dbReference>
<feature type="binding site" evidence="9">
    <location>
        <position position="208"/>
    </location>
    <ligand>
        <name>[4Fe-4S] cluster</name>
        <dbReference type="ChEBI" id="CHEBI:49883"/>
        <label>2</label>
    </ligand>
</feature>
<comment type="function">
    <text evidence="9">Catalyzes the conversion of epoxyqueuosine (oQ) to queuosine (Q), which is a hypermodified base found in the wobble positions of tRNA(Asp), tRNA(Asn), tRNA(His) and tRNA(Tyr).</text>
</comment>
<dbReference type="Gene3D" id="3.30.70.20">
    <property type="match status" value="1"/>
</dbReference>
<dbReference type="Proteomes" id="UP001501523">
    <property type="component" value="Unassembled WGS sequence"/>
</dbReference>
<comment type="subunit">
    <text evidence="9">Monomer.</text>
</comment>
<keyword evidence="1 9" id="KW-0004">4Fe-4S</keyword>
<feature type="binding site" evidence="9">
    <location>
        <begin position="251"/>
        <end position="252"/>
    </location>
    <ligand>
        <name>cob(II)alamin</name>
        <dbReference type="ChEBI" id="CHEBI:16304"/>
    </ligand>
</feature>
<dbReference type="RefSeq" id="WP_343786474.1">
    <property type="nucleotide sequence ID" value="NZ_BAAAEU010000001.1"/>
</dbReference>
<comment type="subcellular location">
    <subcellularLocation>
        <location evidence="9">Cytoplasm</location>
    </subcellularLocation>
</comment>
<dbReference type="PANTHER" id="PTHR30002">
    <property type="entry name" value="EPOXYQUEUOSINE REDUCTASE"/>
    <property type="match status" value="1"/>
</dbReference>
<feature type="binding site" evidence="9">
    <location>
        <position position="198"/>
    </location>
    <ligand>
        <name>[4Fe-4S] cluster</name>
        <dbReference type="ChEBI" id="CHEBI:49883"/>
        <label>1</label>
    </ligand>
</feature>
<reference evidence="11 12" key="1">
    <citation type="journal article" date="2019" name="Int. J. Syst. Evol. Microbiol.">
        <title>The Global Catalogue of Microorganisms (GCM) 10K type strain sequencing project: providing services to taxonomists for standard genome sequencing and annotation.</title>
        <authorList>
            <consortium name="The Broad Institute Genomics Platform"/>
            <consortium name="The Broad Institute Genome Sequencing Center for Infectious Disease"/>
            <person name="Wu L."/>
            <person name="Ma J."/>
        </authorList>
    </citation>
    <scope>NUCLEOTIDE SEQUENCE [LARGE SCALE GENOMIC DNA]</scope>
    <source>
        <strain evidence="11 12">JCM 15421</strain>
    </source>
</reference>
<accession>A0ABN1ICR3</accession>
<feature type="binding site" evidence="9">
    <location>
        <position position="144"/>
    </location>
    <ligand>
        <name>cob(II)alamin</name>
        <dbReference type="ChEBI" id="CHEBI:16304"/>
    </ligand>
</feature>